<dbReference type="PANTHER" id="PTHR18895:SF74">
    <property type="entry name" value="MTRF1L RELEASE FACTOR GLUTAMINE METHYLTRANSFERASE"/>
    <property type="match status" value="1"/>
</dbReference>
<feature type="binding site" evidence="5">
    <location>
        <position position="183"/>
    </location>
    <ligand>
        <name>S-adenosyl-L-methionine</name>
        <dbReference type="ChEBI" id="CHEBI:59789"/>
    </ligand>
</feature>
<dbReference type="InterPro" id="IPR040758">
    <property type="entry name" value="PrmC_N"/>
</dbReference>
<comment type="similarity">
    <text evidence="5">Belongs to the protein N5-glutamine methyltransferase family. PrmC subfamily.</text>
</comment>
<dbReference type="InterPro" id="IPR004556">
    <property type="entry name" value="HemK-like"/>
</dbReference>
<evidence type="ECO:0000256" key="1">
    <source>
        <dbReference type="ARBA" id="ARBA00022603"/>
    </source>
</evidence>
<evidence type="ECO:0000259" key="6">
    <source>
        <dbReference type="Pfam" id="PF05175"/>
    </source>
</evidence>
<comment type="catalytic activity">
    <reaction evidence="4 5">
        <text>L-glutaminyl-[peptide chain release factor] + S-adenosyl-L-methionine = N(5)-methyl-L-glutaminyl-[peptide chain release factor] + S-adenosyl-L-homocysteine + H(+)</text>
        <dbReference type="Rhea" id="RHEA:42896"/>
        <dbReference type="Rhea" id="RHEA-COMP:10271"/>
        <dbReference type="Rhea" id="RHEA-COMP:10272"/>
        <dbReference type="ChEBI" id="CHEBI:15378"/>
        <dbReference type="ChEBI" id="CHEBI:30011"/>
        <dbReference type="ChEBI" id="CHEBI:57856"/>
        <dbReference type="ChEBI" id="CHEBI:59789"/>
        <dbReference type="ChEBI" id="CHEBI:61891"/>
        <dbReference type="EC" id="2.1.1.297"/>
    </reaction>
</comment>
<evidence type="ECO:0000256" key="4">
    <source>
        <dbReference type="ARBA" id="ARBA00048391"/>
    </source>
</evidence>
<dbReference type="Pfam" id="PF05175">
    <property type="entry name" value="MTS"/>
    <property type="match status" value="1"/>
</dbReference>
<keyword evidence="2 5" id="KW-0808">Transferase</keyword>
<feature type="binding site" evidence="5">
    <location>
        <position position="140"/>
    </location>
    <ligand>
        <name>S-adenosyl-L-methionine</name>
        <dbReference type="ChEBI" id="CHEBI:59789"/>
    </ligand>
</feature>
<feature type="binding site" evidence="5">
    <location>
        <begin position="117"/>
        <end position="121"/>
    </location>
    <ligand>
        <name>S-adenosyl-L-methionine</name>
        <dbReference type="ChEBI" id="CHEBI:59789"/>
    </ligand>
</feature>
<dbReference type="RefSeq" id="WP_371843359.1">
    <property type="nucleotide sequence ID" value="NZ_JBGMEL010000007.1"/>
</dbReference>
<feature type="binding site" evidence="5">
    <location>
        <position position="168"/>
    </location>
    <ligand>
        <name>S-adenosyl-L-methionine</name>
        <dbReference type="ChEBI" id="CHEBI:59789"/>
    </ligand>
</feature>
<comment type="caution">
    <text evidence="8">The sequence shown here is derived from an EMBL/GenBank/DDBJ whole genome shotgun (WGS) entry which is preliminary data.</text>
</comment>
<evidence type="ECO:0000256" key="3">
    <source>
        <dbReference type="ARBA" id="ARBA00022691"/>
    </source>
</evidence>
<dbReference type="PANTHER" id="PTHR18895">
    <property type="entry name" value="HEMK METHYLTRANSFERASE"/>
    <property type="match status" value="1"/>
</dbReference>
<dbReference type="EMBL" id="JBGMEL010000007">
    <property type="protein sequence ID" value="MFA0790726.1"/>
    <property type="molecule type" value="Genomic_DNA"/>
</dbReference>
<accession>A0ABV4NNZ2</accession>
<evidence type="ECO:0000256" key="2">
    <source>
        <dbReference type="ARBA" id="ARBA00022679"/>
    </source>
</evidence>
<sequence length="278" mass="30722">MSSVKDNVARNVELTGSESARLDTEVLLGHILGRERTWLYTWPEYELSAAEQEAFDALLMRRKNGEPVAHLTGEREFWSLSLKVAPSTLIPRPDTELLVETALALCPQRALRALDLGTGTGAIALALASEQPGWQIVAVEKSPAALALAEENRLHLGFANVQVLASDWFSQLPSQRFSLIVSNPPYIDAADPHLAQGDVRFEPRSALVAQRQGLADIAKIALEADEFLEEGGWLLVEHGWQQAEAVREIFNAAGYRAVESRRDYSGWERITLGRKQSV</sequence>
<dbReference type="CDD" id="cd02440">
    <property type="entry name" value="AdoMet_MTases"/>
    <property type="match status" value="1"/>
</dbReference>
<dbReference type="Proteomes" id="UP001569414">
    <property type="component" value="Unassembled WGS sequence"/>
</dbReference>
<dbReference type="GO" id="GO:0102559">
    <property type="term" value="F:peptide chain release factor N(5)-glutamine methyltransferase activity"/>
    <property type="evidence" value="ECO:0007669"/>
    <property type="project" value="UniProtKB-EC"/>
</dbReference>
<keyword evidence="1 5" id="KW-0489">Methyltransferase</keyword>
<feature type="domain" description="Methyltransferase small" evidence="6">
    <location>
        <begin position="95"/>
        <end position="190"/>
    </location>
</feature>
<evidence type="ECO:0000259" key="7">
    <source>
        <dbReference type="Pfam" id="PF17827"/>
    </source>
</evidence>
<organism evidence="8 9">
    <name type="scientific">Microbulbifer echini</name>
    <dbReference type="NCBI Taxonomy" id="1529067"/>
    <lineage>
        <taxon>Bacteria</taxon>
        <taxon>Pseudomonadati</taxon>
        <taxon>Pseudomonadota</taxon>
        <taxon>Gammaproteobacteria</taxon>
        <taxon>Cellvibrionales</taxon>
        <taxon>Microbulbiferaceae</taxon>
        <taxon>Microbulbifer</taxon>
    </lineage>
</organism>
<dbReference type="NCBIfam" id="TIGR03534">
    <property type="entry name" value="RF_mod_PrmC"/>
    <property type="match status" value="1"/>
</dbReference>
<name>A0ABV4NNZ2_9GAMM</name>
<protein>
    <recommendedName>
        <fullName evidence="5">Release factor glutamine methyltransferase</fullName>
        <shortName evidence="5">RF MTase</shortName>
        <ecNumber evidence="5">2.1.1.297</ecNumber>
    </recommendedName>
    <alternativeName>
        <fullName evidence="5">N5-glutamine methyltransferase PrmC</fullName>
    </alternativeName>
    <alternativeName>
        <fullName evidence="5">Protein-(glutamine-N5) MTase PrmC</fullName>
    </alternativeName>
    <alternativeName>
        <fullName evidence="5">Protein-glutamine N-methyltransferase PrmC</fullName>
    </alternativeName>
</protein>
<reference evidence="8 9" key="1">
    <citation type="submission" date="2024-08" db="EMBL/GenBank/DDBJ databases">
        <authorList>
            <person name="Ishaq N."/>
        </authorList>
    </citation>
    <scope>NUCLEOTIDE SEQUENCE [LARGE SCALE GENOMIC DNA]</scope>
    <source>
        <strain evidence="8 9">JCM 30400</strain>
    </source>
</reference>
<evidence type="ECO:0000256" key="5">
    <source>
        <dbReference type="HAMAP-Rule" id="MF_02126"/>
    </source>
</evidence>
<dbReference type="EC" id="2.1.1.297" evidence="5"/>
<dbReference type="InterPro" id="IPR050320">
    <property type="entry name" value="N5-glutamine_MTase"/>
</dbReference>
<dbReference type="NCBIfam" id="TIGR00536">
    <property type="entry name" value="hemK_fam"/>
    <property type="match status" value="1"/>
</dbReference>
<keyword evidence="3 5" id="KW-0949">S-adenosyl-L-methionine</keyword>
<evidence type="ECO:0000313" key="9">
    <source>
        <dbReference type="Proteomes" id="UP001569414"/>
    </source>
</evidence>
<dbReference type="InterPro" id="IPR002052">
    <property type="entry name" value="DNA_methylase_N6_adenine_CS"/>
</dbReference>
<dbReference type="GO" id="GO:0032259">
    <property type="term" value="P:methylation"/>
    <property type="evidence" value="ECO:0007669"/>
    <property type="project" value="UniProtKB-KW"/>
</dbReference>
<dbReference type="InterPro" id="IPR007848">
    <property type="entry name" value="Small_mtfrase_dom"/>
</dbReference>
<proteinExistence type="inferred from homology"/>
<feature type="binding site" evidence="5">
    <location>
        <begin position="183"/>
        <end position="186"/>
    </location>
    <ligand>
        <name>substrate</name>
    </ligand>
</feature>
<gene>
    <name evidence="5 8" type="primary">prmC</name>
    <name evidence="8" type="ORF">ACCI51_09205</name>
</gene>
<evidence type="ECO:0000313" key="8">
    <source>
        <dbReference type="EMBL" id="MFA0790726.1"/>
    </source>
</evidence>
<dbReference type="Pfam" id="PF17827">
    <property type="entry name" value="PrmC_N"/>
    <property type="match status" value="1"/>
</dbReference>
<comment type="function">
    <text evidence="5">Methylates the class 1 translation termination release factors RF1/PrfA and RF2/PrfB on the glutamine residue of the universally conserved GGQ motif.</text>
</comment>
<dbReference type="Gene3D" id="1.10.8.10">
    <property type="entry name" value="DNA helicase RuvA subunit, C-terminal domain"/>
    <property type="match status" value="1"/>
</dbReference>
<dbReference type="InterPro" id="IPR029063">
    <property type="entry name" value="SAM-dependent_MTases_sf"/>
</dbReference>
<keyword evidence="9" id="KW-1185">Reference proteome</keyword>
<feature type="domain" description="Release factor glutamine methyltransferase N-terminal" evidence="7">
    <location>
        <begin position="15"/>
        <end position="73"/>
    </location>
</feature>
<dbReference type="Gene3D" id="3.40.50.150">
    <property type="entry name" value="Vaccinia Virus protein VP39"/>
    <property type="match status" value="1"/>
</dbReference>
<dbReference type="HAMAP" id="MF_02126">
    <property type="entry name" value="RF_methyltr_PrmC"/>
    <property type="match status" value="1"/>
</dbReference>
<dbReference type="InterPro" id="IPR019874">
    <property type="entry name" value="RF_methyltr_PrmC"/>
</dbReference>
<dbReference type="SUPFAM" id="SSF53335">
    <property type="entry name" value="S-adenosyl-L-methionine-dependent methyltransferases"/>
    <property type="match status" value="1"/>
</dbReference>
<dbReference type="PROSITE" id="PS00092">
    <property type="entry name" value="N6_MTASE"/>
    <property type="match status" value="1"/>
</dbReference>